<sequence>MVRNYIRKTLRQSWDRQNMANAIQAVIDGQMGYRKASKTYFVPRTTLERRVKMFKTSPDTESATKKGLGKFTPVFNKEQEEELVSHLINMENQLDGLTTKELRILVYQFAEKNGITHSFTNGMAGVDWVERFRNRNPNLSIRKPEPTSITRIMSFNRVMDNNFYDLLEETLETYNLTNNRIYNVDETTSVISSEHVKKKKKKKKIPVKICDKTGKHW</sequence>
<dbReference type="SUPFAM" id="SSF46689">
    <property type="entry name" value="Homeodomain-like"/>
    <property type="match status" value="1"/>
</dbReference>
<dbReference type="GO" id="GO:0005634">
    <property type="term" value="C:nucleus"/>
    <property type="evidence" value="ECO:0007669"/>
    <property type="project" value="UniProtKB-SubCell"/>
</dbReference>
<dbReference type="GO" id="GO:0003677">
    <property type="term" value="F:DNA binding"/>
    <property type="evidence" value="ECO:0007669"/>
    <property type="project" value="InterPro"/>
</dbReference>
<evidence type="ECO:0000313" key="3">
    <source>
        <dbReference type="EMBL" id="KAK0173245.1"/>
    </source>
</evidence>
<dbReference type="Proteomes" id="UP001168990">
    <property type="component" value="Unassembled WGS sequence"/>
</dbReference>
<reference evidence="3" key="1">
    <citation type="journal article" date="2023" name="bioRxiv">
        <title>Scaffold-level genome assemblies of two parasitoid biocontrol wasps reveal the parthenogenesis mechanism and an associated novel virus.</title>
        <authorList>
            <person name="Inwood S."/>
            <person name="Skelly J."/>
            <person name="Guhlin J."/>
            <person name="Harrop T."/>
            <person name="Goldson S."/>
            <person name="Dearden P."/>
        </authorList>
    </citation>
    <scope>NUCLEOTIDE SEQUENCE</scope>
    <source>
        <strain evidence="3">Irish</strain>
        <tissue evidence="3">Whole body</tissue>
    </source>
</reference>
<accession>A0AA39KTJ4</accession>
<reference evidence="3" key="2">
    <citation type="submission" date="2023-03" db="EMBL/GenBank/DDBJ databases">
        <authorList>
            <person name="Inwood S.N."/>
            <person name="Skelly J.G."/>
            <person name="Guhlin J."/>
            <person name="Harrop T.W.R."/>
            <person name="Goldson S.G."/>
            <person name="Dearden P.K."/>
        </authorList>
    </citation>
    <scope>NUCLEOTIDE SEQUENCE</scope>
    <source>
        <strain evidence="3">Irish</strain>
        <tissue evidence="3">Whole body</tissue>
    </source>
</reference>
<dbReference type="Pfam" id="PF05225">
    <property type="entry name" value="HTH_psq"/>
    <property type="match status" value="1"/>
</dbReference>
<gene>
    <name evidence="3" type="ORF">PV328_006473</name>
</gene>
<organism evidence="3 4">
    <name type="scientific">Microctonus aethiopoides</name>
    <dbReference type="NCBI Taxonomy" id="144406"/>
    <lineage>
        <taxon>Eukaryota</taxon>
        <taxon>Metazoa</taxon>
        <taxon>Ecdysozoa</taxon>
        <taxon>Arthropoda</taxon>
        <taxon>Hexapoda</taxon>
        <taxon>Insecta</taxon>
        <taxon>Pterygota</taxon>
        <taxon>Neoptera</taxon>
        <taxon>Endopterygota</taxon>
        <taxon>Hymenoptera</taxon>
        <taxon>Apocrita</taxon>
        <taxon>Ichneumonoidea</taxon>
        <taxon>Braconidae</taxon>
        <taxon>Euphorinae</taxon>
        <taxon>Microctonus</taxon>
    </lineage>
</organism>
<keyword evidence="4" id="KW-1185">Reference proteome</keyword>
<dbReference type="AlphaFoldDB" id="A0AA39KTJ4"/>
<feature type="domain" description="HTH psq-type" evidence="2">
    <location>
        <begin position="16"/>
        <end position="52"/>
    </location>
</feature>
<proteinExistence type="predicted"/>
<evidence type="ECO:0000313" key="4">
    <source>
        <dbReference type="Proteomes" id="UP001168990"/>
    </source>
</evidence>
<evidence type="ECO:0000259" key="2">
    <source>
        <dbReference type="Pfam" id="PF05225"/>
    </source>
</evidence>
<evidence type="ECO:0000256" key="1">
    <source>
        <dbReference type="ARBA" id="ARBA00004123"/>
    </source>
</evidence>
<comment type="caution">
    <text evidence="3">The sequence shown here is derived from an EMBL/GenBank/DDBJ whole genome shotgun (WGS) entry which is preliminary data.</text>
</comment>
<dbReference type="InterPro" id="IPR007889">
    <property type="entry name" value="HTH_Psq"/>
</dbReference>
<dbReference type="Gene3D" id="1.10.10.60">
    <property type="entry name" value="Homeodomain-like"/>
    <property type="match status" value="1"/>
</dbReference>
<dbReference type="EMBL" id="JAQQBS010000002">
    <property type="protein sequence ID" value="KAK0173245.1"/>
    <property type="molecule type" value="Genomic_DNA"/>
</dbReference>
<dbReference type="InterPro" id="IPR009057">
    <property type="entry name" value="Homeodomain-like_sf"/>
</dbReference>
<comment type="subcellular location">
    <subcellularLocation>
        <location evidence="1">Nucleus</location>
    </subcellularLocation>
</comment>
<name>A0AA39KTJ4_9HYME</name>
<protein>
    <recommendedName>
        <fullName evidence="2">HTH psq-type domain-containing protein</fullName>
    </recommendedName>
</protein>